<sequence>MKTINPGKILLLASVLLVSMPASYAEKAEKEDNRNPLGCRDTGYLFELKTLKLLPEEAGAAQSMYFLFNKSNQAVSLYQMLNKESSRSMYLNHTIRNGQWAVLSTSEKLMKYICTIPQQGSRYGQIVDCADHLQVCEYTNVKYGLNNKGNYWLVNGNTRSGALRDVVRYGIIPAL</sequence>
<evidence type="ECO:0000313" key="3">
    <source>
        <dbReference type="Proteomes" id="UP000054618"/>
    </source>
</evidence>
<keyword evidence="3" id="KW-1185">Reference proteome</keyword>
<dbReference type="EMBL" id="LNYS01000006">
    <property type="protein sequence ID" value="KTD51429.1"/>
    <property type="molecule type" value="Genomic_DNA"/>
</dbReference>
<organism evidence="2 3">
    <name type="scientific">Legionella quinlivanii</name>
    <dbReference type="NCBI Taxonomy" id="45073"/>
    <lineage>
        <taxon>Bacteria</taxon>
        <taxon>Pseudomonadati</taxon>
        <taxon>Pseudomonadota</taxon>
        <taxon>Gammaproteobacteria</taxon>
        <taxon>Legionellales</taxon>
        <taxon>Legionellaceae</taxon>
        <taxon>Legionella</taxon>
    </lineage>
</organism>
<accession>A0A0W0Y3N9</accession>
<evidence type="ECO:0000313" key="2">
    <source>
        <dbReference type="EMBL" id="KTD51429.1"/>
    </source>
</evidence>
<gene>
    <name evidence="2" type="primary">enhB_1</name>
    <name evidence="2" type="ORF">Lqui_0273</name>
</gene>
<feature type="signal peptide" evidence="1">
    <location>
        <begin position="1"/>
        <end position="24"/>
    </location>
</feature>
<evidence type="ECO:0000256" key="1">
    <source>
        <dbReference type="SAM" id="SignalP"/>
    </source>
</evidence>
<protein>
    <submittedName>
        <fullName evidence="2">Enhanced entry protein EnhB</fullName>
    </submittedName>
</protein>
<feature type="chain" id="PRO_5006917215" evidence="1">
    <location>
        <begin position="25"/>
        <end position="175"/>
    </location>
</feature>
<proteinExistence type="predicted"/>
<dbReference type="OrthoDB" id="5644080at2"/>
<dbReference type="PATRIC" id="fig|45073.5.peg.290"/>
<dbReference type="RefSeq" id="WP_058506410.1">
    <property type="nucleotide sequence ID" value="NZ_CAAAIK010000020.1"/>
</dbReference>
<keyword evidence="1" id="KW-0732">Signal</keyword>
<name>A0A0W0Y3N9_9GAMM</name>
<dbReference type="AlphaFoldDB" id="A0A0W0Y3N9"/>
<comment type="caution">
    <text evidence="2">The sequence shown here is derived from an EMBL/GenBank/DDBJ whole genome shotgun (WGS) entry which is preliminary data.</text>
</comment>
<dbReference type="STRING" id="45073.Lqui_0273"/>
<reference evidence="2 3" key="1">
    <citation type="submission" date="2015-11" db="EMBL/GenBank/DDBJ databases">
        <title>Genomic analysis of 38 Legionella species identifies large and diverse effector repertoires.</title>
        <authorList>
            <person name="Burstein D."/>
            <person name="Amaro F."/>
            <person name="Zusman T."/>
            <person name="Lifshitz Z."/>
            <person name="Cohen O."/>
            <person name="Gilbert J.A."/>
            <person name="Pupko T."/>
            <person name="Shuman H.A."/>
            <person name="Segal G."/>
        </authorList>
    </citation>
    <scope>NUCLEOTIDE SEQUENCE [LARGE SCALE GENOMIC DNA]</scope>
    <source>
        <strain evidence="2 3">CDC#1442-AUS-E</strain>
    </source>
</reference>
<dbReference type="Proteomes" id="UP000054618">
    <property type="component" value="Unassembled WGS sequence"/>
</dbReference>